<evidence type="ECO:0000256" key="1">
    <source>
        <dbReference type="ARBA" id="ARBA00004141"/>
    </source>
</evidence>
<accession>A0A1B7T948</accession>
<reference evidence="7" key="2">
    <citation type="submission" date="2016-04" db="EMBL/GenBank/DDBJ databases">
        <title>Comparative genomics of biotechnologically important yeasts.</title>
        <authorList>
            <consortium name="DOE Joint Genome Institute"/>
            <person name="Riley R."/>
            <person name="Haridas S."/>
            <person name="Wolfe K.H."/>
            <person name="Lopes M.R."/>
            <person name="Hittinger C.T."/>
            <person name="Goker M."/>
            <person name="Salamov A."/>
            <person name="Wisecaver J."/>
            <person name="Long T.M."/>
            <person name="Aerts A.L."/>
            <person name="Barry K."/>
            <person name="Choi C."/>
            <person name="Clum A."/>
            <person name="Coughlan A.Y."/>
            <person name="Deshpande S."/>
            <person name="Douglass A.P."/>
            <person name="Hanson S.J."/>
            <person name="Klenk H.-P."/>
            <person name="Labutti K."/>
            <person name="Lapidus A."/>
            <person name="Lindquist E."/>
            <person name="Lipzen A."/>
            <person name="Meier-Kolthoff J.P."/>
            <person name="Ohm R.A."/>
            <person name="Otillar R.P."/>
            <person name="Pangilinan J."/>
            <person name="Peng Y."/>
            <person name="Rokas A."/>
            <person name="Rosa C.A."/>
            <person name="Scheuner C."/>
            <person name="Sibirny A.A."/>
            <person name="Slot J.C."/>
            <person name="Stielow J.B."/>
            <person name="Sun H."/>
            <person name="Kurtzman C.P."/>
            <person name="Blackwell M."/>
            <person name="Grigoriev I.V."/>
            <person name="Jeffries T.W."/>
        </authorList>
    </citation>
    <scope>NUCLEOTIDE SEQUENCE [LARGE SCALE GENOMIC DNA]</scope>
    <source>
        <strain evidence="7">NRRL Y-1626</strain>
    </source>
</reference>
<dbReference type="PANTHER" id="PTHR13317">
    <property type="entry name" value="TRANSMEMBRANE ANTERIOR POSTERIOR TRANSFORMATION PROTEIN 1 HOMOLOG"/>
    <property type="match status" value="1"/>
</dbReference>
<keyword evidence="3 6" id="KW-0812">Transmembrane</keyword>
<evidence type="ECO:0000256" key="3">
    <source>
        <dbReference type="ARBA" id="ARBA00022692"/>
    </source>
</evidence>
<evidence type="ECO:0000256" key="4">
    <source>
        <dbReference type="ARBA" id="ARBA00022989"/>
    </source>
</evidence>
<evidence type="ECO:0000313" key="7">
    <source>
        <dbReference type="EMBL" id="OBA25266.1"/>
    </source>
</evidence>
<evidence type="ECO:0000256" key="5">
    <source>
        <dbReference type="ARBA" id="ARBA00023136"/>
    </source>
</evidence>
<dbReference type="GO" id="GO:0005789">
    <property type="term" value="C:endoplasmic reticulum membrane"/>
    <property type="evidence" value="ECO:0007669"/>
    <property type="project" value="TreeGrafter"/>
</dbReference>
<reference evidence="9" key="1">
    <citation type="journal article" date="2016" name="Proc. Natl. Acad. Sci. U.S.A.">
        <title>Comparative genomics of biotechnologically important yeasts.</title>
        <authorList>
            <person name="Riley R."/>
            <person name="Haridas S."/>
            <person name="Wolfe K.H."/>
            <person name="Lopes M.R."/>
            <person name="Hittinger C.T."/>
            <person name="Goeker M."/>
            <person name="Salamov A.A."/>
            <person name="Wisecaver J.H."/>
            <person name="Long T.M."/>
            <person name="Calvey C.H."/>
            <person name="Aerts A.L."/>
            <person name="Barry K.W."/>
            <person name="Choi C."/>
            <person name="Clum A."/>
            <person name="Coughlan A.Y."/>
            <person name="Deshpande S."/>
            <person name="Douglass A.P."/>
            <person name="Hanson S.J."/>
            <person name="Klenk H.-P."/>
            <person name="LaButti K.M."/>
            <person name="Lapidus A."/>
            <person name="Lindquist E.A."/>
            <person name="Lipzen A.M."/>
            <person name="Meier-Kolthoff J.P."/>
            <person name="Ohm R.A."/>
            <person name="Otillar R.P."/>
            <person name="Pangilinan J.L."/>
            <person name="Peng Y."/>
            <person name="Rokas A."/>
            <person name="Rosa C.A."/>
            <person name="Scheuner C."/>
            <person name="Sibirny A.A."/>
            <person name="Slot J.C."/>
            <person name="Stielow J.B."/>
            <person name="Sun H."/>
            <person name="Kurtzman C.P."/>
            <person name="Blackwell M."/>
            <person name="Grigoriev I.V."/>
            <person name="Jeffries T.W."/>
        </authorList>
    </citation>
    <scope>NUCLEOTIDE SEQUENCE [LARGE SCALE GENOMIC DNA]</scope>
    <source>
        <strain evidence="9">NRRL Y-1626</strain>
    </source>
</reference>
<keyword evidence="4 6" id="KW-1133">Transmembrane helix</keyword>
<keyword evidence="5 6" id="KW-0472">Membrane</keyword>
<evidence type="ECO:0000256" key="6">
    <source>
        <dbReference type="SAM" id="Phobius"/>
    </source>
</evidence>
<sequence>MQALTYNVIINSRNNKKLNILLLTISFNKLKSTTFKKFTGSSLFQIILQDSNDRFQLNLALLIVCLKNYYHFGKIIQLISVTMLTDWIHQLFIVRYNSIDINIFGVFKEVMLNDYETKNIIYRLGMPVDGHIITCIVLLYRRKIQFKTWIIFISSFSILKIILIFSLEKLVEDNRRNQKLGISLNKTNAIDNDVTRFIKGSLKNNNINNNKRTLSEIVRYEMNGKKIF</sequence>
<feature type="transmembrane region" description="Helical" evidence="6">
    <location>
        <begin position="146"/>
        <end position="167"/>
    </location>
</feature>
<evidence type="ECO:0000256" key="2">
    <source>
        <dbReference type="ARBA" id="ARBA00008803"/>
    </source>
</evidence>
<evidence type="ECO:0000313" key="8">
    <source>
        <dbReference type="EMBL" id="OBA28572.1"/>
    </source>
</evidence>
<dbReference type="Pfam" id="PF05346">
    <property type="entry name" value="DUF747"/>
    <property type="match status" value="1"/>
</dbReference>
<gene>
    <name evidence="8" type="ORF">HANVADRAFT_47245</name>
    <name evidence="7" type="ORF">HANVADRAFT_78248</name>
</gene>
<comment type="subcellular location">
    <subcellularLocation>
        <location evidence="1">Membrane</location>
        <topology evidence="1">Multi-pass membrane protein</topology>
    </subcellularLocation>
</comment>
<dbReference type="PANTHER" id="PTHR13317:SF4">
    <property type="entry name" value="TRANSMEMBRANE ANTERIOR POSTERIOR TRANSFORMATION PROTEIN 1 HOMOLOG"/>
    <property type="match status" value="1"/>
</dbReference>
<evidence type="ECO:0000313" key="9">
    <source>
        <dbReference type="Proteomes" id="UP000092321"/>
    </source>
</evidence>
<organism evidence="7 9">
    <name type="scientific">Hanseniaspora valbyensis NRRL Y-1626</name>
    <dbReference type="NCBI Taxonomy" id="766949"/>
    <lineage>
        <taxon>Eukaryota</taxon>
        <taxon>Fungi</taxon>
        <taxon>Dikarya</taxon>
        <taxon>Ascomycota</taxon>
        <taxon>Saccharomycotina</taxon>
        <taxon>Saccharomycetes</taxon>
        <taxon>Saccharomycodales</taxon>
        <taxon>Saccharomycodaceae</taxon>
        <taxon>Hanseniaspora</taxon>
    </lineage>
</organism>
<dbReference type="EMBL" id="LXPE01000168">
    <property type="protein sequence ID" value="OBA25266.1"/>
    <property type="molecule type" value="Genomic_DNA"/>
</dbReference>
<comment type="similarity">
    <text evidence="2">Belongs to the TAPT1 family.</text>
</comment>
<protein>
    <submittedName>
        <fullName evidence="7">Uncharacterized protein</fullName>
    </submittedName>
</protein>
<dbReference type="Proteomes" id="UP000092321">
    <property type="component" value="Unassembled WGS sequence"/>
</dbReference>
<keyword evidence="9" id="KW-1185">Reference proteome</keyword>
<comment type="caution">
    <text evidence="7">The sequence shown here is derived from an EMBL/GenBank/DDBJ whole genome shotgun (WGS) entry which is preliminary data.</text>
</comment>
<name>A0A1B7T948_9ASCO</name>
<dbReference type="InterPro" id="IPR008010">
    <property type="entry name" value="Tatp1"/>
</dbReference>
<proteinExistence type="inferred from homology"/>
<dbReference type="AlphaFoldDB" id="A0A1B7T948"/>
<dbReference type="EMBL" id="LXPE01000003">
    <property type="protein sequence ID" value="OBA28572.1"/>
    <property type="molecule type" value="Genomic_DNA"/>
</dbReference>
<dbReference type="OrthoDB" id="5376140at2759"/>